<keyword evidence="3" id="KW-0804">Transcription</keyword>
<reference evidence="5 8" key="2">
    <citation type="journal article" date="2019" name="Nat. Med.">
        <title>A library of human gut bacterial isolates paired with longitudinal multiomics data enables mechanistic microbiome research.</title>
        <authorList>
            <person name="Poyet M."/>
            <person name="Groussin M."/>
            <person name="Gibbons S.M."/>
            <person name="Avila-Pacheco J."/>
            <person name="Jiang X."/>
            <person name="Kearney S.M."/>
            <person name="Perrotta A.R."/>
            <person name="Berdy B."/>
            <person name="Zhao S."/>
            <person name="Lieberman T.D."/>
            <person name="Swanson P.K."/>
            <person name="Smith M."/>
            <person name="Roesemann S."/>
            <person name="Alexander J.E."/>
            <person name="Rich S.A."/>
            <person name="Livny J."/>
            <person name="Vlamakis H."/>
            <person name="Clish C."/>
            <person name="Bullock K."/>
            <person name="Deik A."/>
            <person name="Scott J."/>
            <person name="Pierce K.A."/>
            <person name="Xavier R.J."/>
            <person name="Alm E.J."/>
        </authorList>
    </citation>
    <scope>NUCLEOTIDE SEQUENCE [LARGE SCALE GENOMIC DNA]</scope>
    <source>
        <strain evidence="5 8">BIOML-A8</strain>
    </source>
</reference>
<evidence type="ECO:0000256" key="3">
    <source>
        <dbReference type="ARBA" id="ARBA00023163"/>
    </source>
</evidence>
<dbReference type="GO" id="GO:0003700">
    <property type="term" value="F:DNA-binding transcription factor activity"/>
    <property type="evidence" value="ECO:0007669"/>
    <property type="project" value="InterPro"/>
</dbReference>
<dbReference type="STRING" id="246787.BcellWH2_00372"/>
<dbReference type="PANTHER" id="PTHR43280">
    <property type="entry name" value="ARAC-FAMILY TRANSCRIPTIONAL REGULATOR"/>
    <property type="match status" value="1"/>
</dbReference>
<proteinExistence type="predicted"/>
<evidence type="ECO:0000313" key="7">
    <source>
        <dbReference type="Proteomes" id="UP000283341"/>
    </source>
</evidence>
<evidence type="ECO:0000256" key="2">
    <source>
        <dbReference type="ARBA" id="ARBA00023125"/>
    </source>
</evidence>
<dbReference type="InterPro" id="IPR018060">
    <property type="entry name" value="HTH_AraC"/>
</dbReference>
<dbReference type="Pfam" id="PF12833">
    <property type="entry name" value="HTH_18"/>
    <property type="match status" value="1"/>
</dbReference>
<dbReference type="EMBL" id="VVYX01000011">
    <property type="protein sequence ID" value="KAA5419562.1"/>
    <property type="molecule type" value="Genomic_DNA"/>
</dbReference>
<reference evidence="6 7" key="1">
    <citation type="submission" date="2018-08" db="EMBL/GenBank/DDBJ databases">
        <title>A genome reference for cultivated species of the human gut microbiota.</title>
        <authorList>
            <person name="Zou Y."/>
            <person name="Xue W."/>
            <person name="Luo G."/>
        </authorList>
    </citation>
    <scope>NUCLEOTIDE SEQUENCE [LARGE SCALE GENOMIC DNA]</scope>
    <source>
        <strain evidence="6 7">AF22-3AC</strain>
    </source>
</reference>
<gene>
    <name evidence="6" type="ORF">DWX97_17445</name>
    <name evidence="5" type="ORF">F2Y87_11400</name>
</gene>
<sequence length="283" mass="32949">MIDYQLNTRLNGNLAMTFCFHENKALQQDTTLYKFIWVRSGNLTLEIDHIPIQLEQDEIISLTPLQHIEIKSVEGEYLTFLFNSNFYCIFGHDDEVSCNGFLFHGSSRVMKLKLSPEQSANLNDIIRIFRQESAVRDNLQEEMLRIILKRFIITCTRIAREKCGVTPEQEKAFDIVRRFYILVDQHFREKKQVQDYADLLFRSPKTLSNLFASCGVPSPLRIIHERIESEAKRLLLYTPKSAKEISELLGFEDLSTFSRFFKKMTGESVSNFRKLNTTGNIAN</sequence>
<dbReference type="PROSITE" id="PS01124">
    <property type="entry name" value="HTH_ARAC_FAMILY_2"/>
    <property type="match status" value="1"/>
</dbReference>
<keyword evidence="2" id="KW-0238">DNA-binding</keyword>
<evidence type="ECO:0000256" key="1">
    <source>
        <dbReference type="ARBA" id="ARBA00023015"/>
    </source>
</evidence>
<organism evidence="6 7">
    <name type="scientific">Bacteroides cellulosilyticus</name>
    <dbReference type="NCBI Taxonomy" id="246787"/>
    <lineage>
        <taxon>Bacteria</taxon>
        <taxon>Pseudomonadati</taxon>
        <taxon>Bacteroidota</taxon>
        <taxon>Bacteroidia</taxon>
        <taxon>Bacteroidales</taxon>
        <taxon>Bacteroidaceae</taxon>
        <taxon>Bacteroides</taxon>
    </lineage>
</organism>
<evidence type="ECO:0000313" key="6">
    <source>
        <dbReference type="EMBL" id="RGS35045.1"/>
    </source>
</evidence>
<accession>A0A108T965</accession>
<dbReference type="Gene3D" id="1.10.10.60">
    <property type="entry name" value="Homeodomain-like"/>
    <property type="match status" value="1"/>
</dbReference>
<name>A0A108T965_9BACE</name>
<dbReference type="InterPro" id="IPR009057">
    <property type="entry name" value="Homeodomain-like_sf"/>
</dbReference>
<dbReference type="Proteomes" id="UP000482653">
    <property type="component" value="Unassembled WGS sequence"/>
</dbReference>
<keyword evidence="1" id="KW-0805">Transcription regulation</keyword>
<dbReference type="eggNOG" id="COG2207">
    <property type="taxonomic scope" value="Bacteria"/>
</dbReference>
<dbReference type="GO" id="GO:0043565">
    <property type="term" value="F:sequence-specific DNA binding"/>
    <property type="evidence" value="ECO:0007669"/>
    <property type="project" value="InterPro"/>
</dbReference>
<dbReference type="Proteomes" id="UP000283341">
    <property type="component" value="Unassembled WGS sequence"/>
</dbReference>
<dbReference type="EMBL" id="QRVJ01000017">
    <property type="protein sequence ID" value="RGS35045.1"/>
    <property type="molecule type" value="Genomic_DNA"/>
</dbReference>
<protein>
    <submittedName>
        <fullName evidence="6">Helix-turn-helix domain-containing protein</fullName>
    </submittedName>
</protein>
<evidence type="ECO:0000313" key="8">
    <source>
        <dbReference type="Proteomes" id="UP000482653"/>
    </source>
</evidence>
<evidence type="ECO:0000313" key="5">
    <source>
        <dbReference type="EMBL" id="KAA5419562.1"/>
    </source>
</evidence>
<evidence type="ECO:0000259" key="4">
    <source>
        <dbReference type="PROSITE" id="PS01124"/>
    </source>
</evidence>
<feature type="domain" description="HTH araC/xylS-type" evidence="4">
    <location>
        <begin position="177"/>
        <end position="275"/>
    </location>
</feature>
<comment type="caution">
    <text evidence="6">The sequence shown here is derived from an EMBL/GenBank/DDBJ whole genome shotgun (WGS) entry which is preliminary data.</text>
</comment>
<dbReference type="AlphaFoldDB" id="A0A108T965"/>
<dbReference type="SUPFAM" id="SSF46689">
    <property type="entry name" value="Homeodomain-like"/>
    <property type="match status" value="1"/>
</dbReference>
<dbReference type="PANTHER" id="PTHR43280:SF32">
    <property type="entry name" value="TRANSCRIPTIONAL REGULATORY PROTEIN"/>
    <property type="match status" value="1"/>
</dbReference>
<dbReference type="SMART" id="SM00342">
    <property type="entry name" value="HTH_ARAC"/>
    <property type="match status" value="1"/>
</dbReference>